<feature type="compositionally biased region" description="Acidic residues" evidence="2">
    <location>
        <begin position="2651"/>
        <end position="2667"/>
    </location>
</feature>
<dbReference type="GO" id="GO:0032040">
    <property type="term" value="C:small-subunit processome"/>
    <property type="evidence" value="ECO:0007669"/>
    <property type="project" value="TreeGrafter"/>
</dbReference>
<organism evidence="5">
    <name type="scientific">Mesocestoides corti</name>
    <name type="common">Flatworm</name>
    <dbReference type="NCBI Taxonomy" id="53468"/>
    <lineage>
        <taxon>Eukaryota</taxon>
        <taxon>Metazoa</taxon>
        <taxon>Spiralia</taxon>
        <taxon>Lophotrochozoa</taxon>
        <taxon>Platyhelminthes</taxon>
        <taxon>Cestoda</taxon>
        <taxon>Eucestoda</taxon>
        <taxon>Cyclophyllidea</taxon>
        <taxon>Mesocestoididae</taxon>
        <taxon>Mesocestoides</taxon>
    </lineage>
</organism>
<dbReference type="InterPro" id="IPR000225">
    <property type="entry name" value="Armadillo"/>
</dbReference>
<accession>A0A5K3F7X5</accession>
<dbReference type="Gene3D" id="1.25.10.10">
    <property type="entry name" value="Leucine-rich Repeat Variant"/>
    <property type="match status" value="1"/>
</dbReference>
<feature type="region of interest" description="Disordered" evidence="2">
    <location>
        <begin position="2950"/>
        <end position="2971"/>
    </location>
</feature>
<dbReference type="WBParaSite" id="MCU_005672-RA">
    <property type="protein sequence ID" value="MCU_005672-RA"/>
    <property type="gene ID" value="MCU_005672"/>
</dbReference>
<dbReference type="InterPro" id="IPR011430">
    <property type="entry name" value="UTP20_N"/>
</dbReference>
<dbReference type="PANTHER" id="PTHR17695:SF11">
    <property type="entry name" value="SMALL SUBUNIT PROCESSOME COMPONENT 20 HOMOLOG"/>
    <property type="match status" value="1"/>
</dbReference>
<reference evidence="5" key="1">
    <citation type="submission" date="2019-11" db="UniProtKB">
        <authorList>
            <consortium name="WormBaseParasite"/>
        </authorList>
    </citation>
    <scope>IDENTIFICATION</scope>
</reference>
<feature type="repeat" description="ARM" evidence="1">
    <location>
        <begin position="1235"/>
        <end position="1264"/>
    </location>
</feature>
<dbReference type="PANTHER" id="PTHR17695">
    <property type="entry name" value="SMALL SUBUNIT PROCESSOME COMPONENT 20 HOMOLOG"/>
    <property type="match status" value="1"/>
</dbReference>
<feature type="domain" description="U3 small nucleolar RNA-associated protein 20" evidence="4">
    <location>
        <begin position="1858"/>
        <end position="2006"/>
    </location>
</feature>
<evidence type="ECO:0000256" key="1">
    <source>
        <dbReference type="PROSITE-ProRule" id="PRU00259"/>
    </source>
</evidence>
<proteinExistence type="predicted"/>
<dbReference type="SUPFAM" id="SSF48371">
    <property type="entry name" value="ARM repeat"/>
    <property type="match status" value="3"/>
</dbReference>
<protein>
    <submittedName>
        <fullName evidence="5">DRIM domain-containing protein</fullName>
    </submittedName>
</protein>
<feature type="region of interest" description="Disordered" evidence="2">
    <location>
        <begin position="754"/>
        <end position="790"/>
    </location>
</feature>
<dbReference type="InterPro" id="IPR011989">
    <property type="entry name" value="ARM-like"/>
</dbReference>
<dbReference type="PROSITE" id="PS50096">
    <property type="entry name" value="IQ"/>
    <property type="match status" value="1"/>
</dbReference>
<dbReference type="PROSITE" id="PS50176">
    <property type="entry name" value="ARM_REPEAT"/>
    <property type="match status" value="1"/>
</dbReference>
<feature type="compositionally biased region" description="Acidic residues" evidence="2">
    <location>
        <begin position="2679"/>
        <end position="2694"/>
    </location>
</feature>
<feature type="compositionally biased region" description="Polar residues" evidence="2">
    <location>
        <begin position="2962"/>
        <end position="2971"/>
    </location>
</feature>
<dbReference type="Pfam" id="PF20416">
    <property type="entry name" value="UTP20"/>
    <property type="match status" value="1"/>
</dbReference>
<feature type="region of interest" description="Disordered" evidence="2">
    <location>
        <begin position="2640"/>
        <end position="2732"/>
    </location>
</feature>
<dbReference type="Pfam" id="PF07539">
    <property type="entry name" value="UTP20_N"/>
    <property type="match status" value="1"/>
</dbReference>
<dbReference type="InterPro" id="IPR046523">
    <property type="entry name" value="UTP20_dom"/>
</dbReference>
<dbReference type="InterPro" id="IPR016024">
    <property type="entry name" value="ARM-type_fold"/>
</dbReference>
<evidence type="ECO:0000259" key="4">
    <source>
        <dbReference type="Pfam" id="PF20416"/>
    </source>
</evidence>
<feature type="compositionally biased region" description="Basic residues" evidence="2">
    <location>
        <begin position="760"/>
        <end position="770"/>
    </location>
</feature>
<feature type="compositionally biased region" description="Basic and acidic residues" evidence="2">
    <location>
        <begin position="771"/>
        <end position="780"/>
    </location>
</feature>
<sequence>MGSYHRNENTFHFLTYKEQIKQKVRLSYRRNDYVDDETLDSFFASTLEHWTHMNKSNIFSDFRKAVFPFVLNLKLVLLHKDEILAQLRDFMLECNEISSGPILELLSAFSSDLREDFYPYFPEFFSVIKDIICKNQQDADVLNYAFNCLSHLVYFLHRCLSNDVDNFIRLFLPLLTNKKEFIRTFSAGCMAFVLRKIPSLKLLHLLWQMKDENLDFSYHTGGTLLAEIMRSHDGNIHSCSSEILPSLFAIIIGKNVQGPVDVHHHISAKPQTSNVDHRKSTTSDLFTSLEAAEFFKDCLISSLKSMASNKLQPDALFSICKLMFSYFDVVSVSHILILLSCCDALIDLMQEKHVLHRYETAIEGHLHSVISKYPLVRVGEIVVKFVGLSSAHFNCTRLMRKVLIKSNFTDSQRIFLLRQMVRHKSFEKDFLQILAHLLIQRPSETPIDDATLDFLGHLVLVRQPPCSTPLITEPPGQMMCLSLASGLNSAEALQMTVEWILHPLVDPDAPLERKLSAALCLPHLSPVPNESVLRNIAGEVRTTFVRLMEAAPNTIEFQALAVYLLALYEAWFSYSLLSPTKSDVFMDIRFLVNTAASIKDDNVDLCIILLRVIDLTSQTKETGDLKVEDVLPFLLSFSHQVRLHALRIIRSLLSSAGASADAIGALIAVERCLSTELIKQIPNSLREFLIHVLRLHCGRSGIVGCALGAKIALHHLLGMLHVNLTPAWDAIVSAISSYANPTFYAESADSAVQPDYRGERSRKRNRKSRDRSRSPIRSEEQMDTETASSETYSQWKDTCRDLFWSVMTDLLKCPVPSDKSAVPGASVPHLVFDELPVVEAYTSLLCVIPDNEVASLVDRGDDVAPTSFSTRRPPDWKHYRLNLWRCITPIEVGKRTRLLVPLFLTFVNDEFYGTPTRSNEDVLICALKLFARMPNLHSVYKHEELAAALLRLLTNKRPAVQQAAFTCWLSLAPSGLKPYKEHFEKVLNLQTFRDAVRIFKLDTSVVSEHRRAVAQILIRILYGRLHLSKENLASAIFTNLAGCSDEELGLFLSLIIESFFSALSVDYSKRSLLFSDISASAKPNWSRLQAICNVVDQLLSYMGHRLGGIAPHLDVSANTNASVHAPALFEISLLMISTTNTIALDENEKKPHTKQVKVVRKTGVKLLLHLFSAPGIDLEAFWTPERVKLVRELVLEPHRLGTSAVASPGHMVLKLIGVWSQSGSEYLVGALFVPELLSDLVKLLQHPNLSKTVARVVIETITNLIFSPDVQETGRRILLPFHASLIDCLYSRLLALRSLSSSQARKALNSTSSEWLQREFRLLGYLAVPQSQEGVTSQADVMSTDQASRLLSGLLPFLVKALVKPASHGGNSLFVKKRKAKGRETDGLYIRRLPPSEAVEVARETTEAEVLRLLCRLMEVTDDMEAHLCKVLELFSTVESRISRALLCSAAGIAASRIAHAAQPSSILQSSLNDVASVKPGLASHLPEPVFTALRAIRAQRLEANPVSPGAAFERNALYKLLCMLNSWSTSHLEMIDAVQREAALNALLGLCDLPLHSTGDRLNYFIHLAGIHNAVYTIQTAEIQLRDLALDYILRLSRILAAGLKSDDETQKKVYGVLTKNLIIQALWPGLCRNIKQAVGPRRLHFFRLLTGLVKSFGASHRFFAPLALLADDSLTADQQPVCFYVNLQSGTSARQLFAIRRLALFLHNPLTIASKKAIARCTVKKEGDEAAPFVMPLSHLRGIFLPTLLFFIRQEMVAELSGAGSLGLESRQIVSTCLDAVRALASRLAWIPYRELLASALSNLDQESTIALKYTLAILDGYQPCEEAVDFMLTVVARLQAHIIPSYKAEGQGKSSTYLRTSAVVALVTLLRRLPKGHLESRLPHLVLRVCDLLRPSKKLPSQARHEAVLALSKVAIMVGPGQGLDSIFSTLARELSRGYAAMTIRLAALHRIFFDFTAAMDRGEVSAVHGGSGCRATLDNVCYILLRLYLDEIAGQLGEQTDSRREAFNKGSTSDFNVQTLPVPSSTDLPEARGGPKASIGLPALLRFCSQSMLGRVFTDLRTATALVAAGRIISNESLQQGGDQSTGEVKSDEKLISHLRFRKRALARLQAAINRIPTKYGVLHPKMLVPPCALGRLALTFVSTASVDTNKKPTPVLKRGLEALYRPGWGKAGTQLLEKRPDYLEVPAEPKLSTQNLHVTQTDSAHQDILSACGLQTIIGLVKLGLLSPTTRPEDATLLSDAVPLTLATLNTSKSLAVLAGAVRCVRIFFHLDLECFEAFLPDVARALFGLVDKHTGLLSTNATARDSVAQSFAHGLYAALAALIQHQTKYTLSNAQLAILFGTIEMEIVRDAATSPALSLLTAFLNRRLRDPLADDDSNKVISFDNINDSSEDTILSSGLVVAKKSDTDFSFAGAGGGRRLSRLMLRLQRMVITSSNETVRRDCRRCLLAFLLNYPHQRRFIVGFVGFLLRQLEHNREIGRASVAALLSTIVSEFPVASLLQGGLEETIILAVGAAIERETSLDVRLALYGLVRLLFTRIPAKKAVAHFNEYLLAFLRAPADTRASARLLGLQMVSVILDSQECLSVEKHRDTLLSFLGTEILTESQKQLSGLRSSHSHLFKDVIRSTEETDLVRPADITDNAGGNDDDGDWLTATDADEPTAESAAFGNLSDKEEEDLDVDEEPDGLESEPQSDHEEEKEEEEADGEEDVDVDLEPSQPEKASSEAIRVVESCINLSSSKSEPRSLRPSKSAPELHFVLVCCTLEHGLQLVDRLLSAADPQLGCSTICAPIWEALLKIEQKKKGKREVKFATLLGPAHEAMRSLLLAPTRPVREWAARVFNRLLRAEVAVCSSHGELQTPLPFASDFLAKCKDVSVRLTSLLSDALRQFEIDSSSGPMSEDYANAVGLFHAPPTLPSCPHLPPFSLSPPQPGFVEFGVPRAVPSCPGSHETGVEDFQNSQPSRSR</sequence>
<name>A0A5K3F7X5_MESCO</name>
<feature type="domain" description="U3 small nucleolar RNA-associated protein 20 N-terminal" evidence="3">
    <location>
        <begin position="923"/>
        <end position="1361"/>
    </location>
</feature>
<feature type="compositionally biased region" description="Acidic residues" evidence="2">
    <location>
        <begin position="2701"/>
        <end position="2720"/>
    </location>
</feature>
<evidence type="ECO:0000259" key="3">
    <source>
        <dbReference type="Pfam" id="PF07539"/>
    </source>
</evidence>
<dbReference type="GO" id="GO:0030686">
    <property type="term" value="C:90S preribosome"/>
    <property type="evidence" value="ECO:0007669"/>
    <property type="project" value="TreeGrafter"/>
</dbReference>
<dbReference type="InterPro" id="IPR052575">
    <property type="entry name" value="SSU_processome_comp_20"/>
</dbReference>
<evidence type="ECO:0000256" key="2">
    <source>
        <dbReference type="SAM" id="MobiDB-lite"/>
    </source>
</evidence>
<evidence type="ECO:0000313" key="5">
    <source>
        <dbReference type="WBParaSite" id="MCU_005672-RA"/>
    </source>
</evidence>